<sequence length="486" mass="55852">MRINFFSFLIFTSLLTSCCSHRSYVPPSLDIPYEWNSPLSDGMHTNSPKHLIWWESLNDPILNRLIKLAAFQNLDLYLAGTRILEARLQRKGKNSDLYPHVDMSCSYSHIESHQNVVLNRILKHSQNKLKTNSSKLNLFEIGFDADWEIDLFQSNQYEMNALEAQIEANEENFNDIWVTLSAEIGRNYIELRHLQHKLILLNKQIESQADILHLTEELLQIGMANSIDILTATQQLATLKARKPVIEFSIQKTIYHLSILLGQFPGEVEGLLEFSNLPCLPVEKPIGIPSELLRRRPDIRRAERQLATATESIGSAEAALFPKLSLKGFVGMVTPHLKSILNPTMVSTWFANPQLLMPIFNSRLLKRDVDYHKLKTKQALFEYQKTVLEALEETENAIASFHYELERHQQLSVAYSAAQETQRGTLELYLKGFKNYLEVQFTNRALIELEEAFNESQMQLILHYIALYKSLGGGWNFLEDSKEQSS</sequence>
<keyword evidence="4" id="KW-1185">Reference proteome</keyword>
<evidence type="ECO:0000256" key="1">
    <source>
        <dbReference type="ARBA" id="ARBA00007613"/>
    </source>
</evidence>
<dbReference type="GO" id="GO:0005886">
    <property type="term" value="C:plasma membrane"/>
    <property type="evidence" value="ECO:0007669"/>
    <property type="project" value="UniProtKB-SubCell"/>
</dbReference>
<keyword evidence="2" id="KW-0812">Transmembrane</keyword>
<gene>
    <name evidence="3" type="ORF">PC_RS05875</name>
</gene>
<dbReference type="Gene3D" id="1.20.1600.10">
    <property type="entry name" value="Outer membrane efflux proteins (OEP)"/>
    <property type="match status" value="1"/>
</dbReference>
<dbReference type="PANTHER" id="PTHR30203">
    <property type="entry name" value="OUTER MEMBRANE CATION EFFLUX PROTEIN"/>
    <property type="match status" value="1"/>
</dbReference>
<dbReference type="eggNOG" id="COG1538">
    <property type="taxonomic scope" value="Bacteria"/>
</dbReference>
<dbReference type="NCBIfam" id="TIGR01845">
    <property type="entry name" value="outer_NodT"/>
    <property type="match status" value="1"/>
</dbReference>
<dbReference type="HOGENOM" id="CLU_012817_13_0_0"/>
<dbReference type="RefSeq" id="WP_011175769.1">
    <property type="nucleotide sequence ID" value="NC_005861.2"/>
</dbReference>
<evidence type="ECO:0000313" key="3">
    <source>
        <dbReference type="EMBL" id="CAF23943.1"/>
    </source>
</evidence>
<accession>Q6MBV6</accession>
<keyword evidence="2" id="KW-0449">Lipoprotein</keyword>
<dbReference type="PANTHER" id="PTHR30203:SF31">
    <property type="entry name" value="RND EFFLUX SYSTEM, OUTER MEMBRANE LIPOPROTEIN, NODT"/>
    <property type="match status" value="1"/>
</dbReference>
<dbReference type="InterPro" id="IPR010131">
    <property type="entry name" value="MdtP/NodT-like"/>
</dbReference>
<dbReference type="PROSITE" id="PS51257">
    <property type="entry name" value="PROKAR_LIPOPROTEIN"/>
    <property type="match status" value="1"/>
</dbReference>
<keyword evidence="2" id="KW-0564">Palmitate</keyword>
<evidence type="ECO:0000256" key="2">
    <source>
        <dbReference type="RuleBase" id="RU362097"/>
    </source>
</evidence>
<dbReference type="SUPFAM" id="SSF56954">
    <property type="entry name" value="Outer membrane efflux proteins (OEP)"/>
    <property type="match status" value="1"/>
</dbReference>
<evidence type="ECO:0000313" key="4">
    <source>
        <dbReference type="Proteomes" id="UP000000529"/>
    </source>
</evidence>
<name>Q6MBV6_PARUW</name>
<dbReference type="Pfam" id="PF02321">
    <property type="entry name" value="OEP"/>
    <property type="match status" value="2"/>
</dbReference>
<dbReference type="GO" id="GO:0015562">
    <property type="term" value="F:efflux transmembrane transporter activity"/>
    <property type="evidence" value="ECO:0007669"/>
    <property type="project" value="InterPro"/>
</dbReference>
<dbReference type="OrthoDB" id="9770517at2"/>
<comment type="similarity">
    <text evidence="1 2">Belongs to the outer membrane factor (OMF) (TC 1.B.17) family.</text>
</comment>
<dbReference type="KEGG" id="pcu:PC_RS05875"/>
<dbReference type="AlphaFoldDB" id="Q6MBV6"/>
<dbReference type="EMBL" id="BX908798">
    <property type="protein sequence ID" value="CAF23943.1"/>
    <property type="molecule type" value="Genomic_DNA"/>
</dbReference>
<keyword evidence="2" id="KW-0472">Membrane</keyword>
<dbReference type="InterPro" id="IPR003423">
    <property type="entry name" value="OMP_efflux"/>
</dbReference>
<dbReference type="Proteomes" id="UP000000529">
    <property type="component" value="Chromosome"/>
</dbReference>
<dbReference type="STRING" id="264201.pc1219"/>
<proteinExistence type="inferred from homology"/>
<organism evidence="3 4">
    <name type="scientific">Protochlamydia amoebophila (strain UWE25)</name>
    <dbReference type="NCBI Taxonomy" id="264201"/>
    <lineage>
        <taxon>Bacteria</taxon>
        <taxon>Pseudomonadati</taxon>
        <taxon>Chlamydiota</taxon>
        <taxon>Chlamydiia</taxon>
        <taxon>Parachlamydiales</taxon>
        <taxon>Parachlamydiaceae</taxon>
        <taxon>Candidatus Protochlamydia</taxon>
    </lineage>
</organism>
<comment type="subcellular location">
    <subcellularLocation>
        <location evidence="2">Cell membrane</location>
        <topology evidence="2">Lipid-anchor</topology>
    </subcellularLocation>
</comment>
<protein>
    <submittedName>
        <fullName evidence="3">Uncharacterized protein</fullName>
    </submittedName>
</protein>
<reference evidence="3 4" key="1">
    <citation type="journal article" date="2004" name="Science">
        <title>Illuminating the evolutionary history of chlamydiae.</title>
        <authorList>
            <person name="Horn M."/>
            <person name="Collingro A."/>
            <person name="Schmitz-Esser S."/>
            <person name="Beier C.L."/>
            <person name="Purkhold U."/>
            <person name="Fartmann B."/>
            <person name="Brandt P."/>
            <person name="Nyakatura G.J."/>
            <person name="Droege M."/>
            <person name="Frishman D."/>
            <person name="Rattei T."/>
            <person name="Mewes H."/>
            <person name="Wagner M."/>
        </authorList>
    </citation>
    <scope>NUCLEOTIDE SEQUENCE [LARGE SCALE GENOMIC DNA]</scope>
    <source>
        <strain evidence="3 4">UWE25</strain>
    </source>
</reference>
<keyword evidence="2" id="KW-1134">Transmembrane beta strand</keyword>
<dbReference type="Gene3D" id="2.20.200.10">
    <property type="entry name" value="Outer membrane efflux proteins (OEP)"/>
    <property type="match status" value="1"/>
</dbReference>